<evidence type="ECO:0000256" key="1">
    <source>
        <dbReference type="ARBA" id="ARBA00004141"/>
    </source>
</evidence>
<dbReference type="AlphaFoldDB" id="G7QBV4"/>
<dbReference type="SUPFAM" id="SSF103481">
    <property type="entry name" value="Multidrug resistance efflux transporter EmrE"/>
    <property type="match status" value="2"/>
</dbReference>
<dbReference type="InterPro" id="IPR000620">
    <property type="entry name" value="EamA_dom"/>
</dbReference>
<dbReference type="InterPro" id="IPR050638">
    <property type="entry name" value="AA-Vitamin_Transporters"/>
</dbReference>
<feature type="transmembrane region" description="Helical" evidence="6">
    <location>
        <begin position="150"/>
        <end position="169"/>
    </location>
</feature>
<keyword evidence="9" id="KW-1185">Reference proteome</keyword>
<accession>G7QBV4</accession>
<evidence type="ECO:0000313" key="8">
    <source>
        <dbReference type="EMBL" id="EHJ49447.1"/>
    </source>
</evidence>
<evidence type="ECO:0000256" key="5">
    <source>
        <dbReference type="ARBA" id="ARBA00023136"/>
    </source>
</evidence>
<dbReference type="Proteomes" id="UP000004662">
    <property type="component" value="Chromosome"/>
</dbReference>
<dbReference type="EMBL" id="CM001368">
    <property type="protein sequence ID" value="EHJ49447.1"/>
    <property type="molecule type" value="Genomic_DNA"/>
</dbReference>
<organism evidence="8 9">
    <name type="scientific">Solidesulfovibrio carbinoliphilus subsp. oakridgensis</name>
    <dbReference type="NCBI Taxonomy" id="694327"/>
    <lineage>
        <taxon>Bacteria</taxon>
        <taxon>Pseudomonadati</taxon>
        <taxon>Thermodesulfobacteriota</taxon>
        <taxon>Desulfovibrionia</taxon>
        <taxon>Desulfovibrionales</taxon>
        <taxon>Desulfovibrionaceae</taxon>
        <taxon>Solidesulfovibrio</taxon>
    </lineage>
</organism>
<feature type="transmembrane region" description="Helical" evidence="6">
    <location>
        <begin position="93"/>
        <end position="114"/>
    </location>
</feature>
<dbReference type="STRING" id="694327.DFW101_3449"/>
<gene>
    <name evidence="8" type="ORF">DFW101_3449</name>
</gene>
<keyword evidence="5 6" id="KW-0472">Membrane</keyword>
<feature type="transmembrane region" description="Helical" evidence="6">
    <location>
        <begin position="270"/>
        <end position="287"/>
    </location>
</feature>
<dbReference type="Pfam" id="PF00892">
    <property type="entry name" value="EamA"/>
    <property type="match status" value="2"/>
</dbReference>
<sequence>MTQIYLKLVGSAVLWGGTWVAGRILGRYMGPFSAAFLRFALASAFLVFLTRRLEGQVPRLTRHNVPWLLLLAATGIFAYNALFFAGLRTVPAGRAALIVASIPAVVALFSGLFFKESFSPAKLGGIVLSFCGVGLIVAGGDPAGLVRQGLSGGDLCIFGCVATWAAYTLAGKKAMERVAPYGAVTWSCILGAGMLLPPALALGLAHDVAAAGPAAWGCLLFFGILATGFGFSWYYEGVKAIGPTKAGVFINLVPVTAVFLGWLLLGEPLAPSLALGGGMVLGGVWLTNRRPRTLESR</sequence>
<feature type="transmembrane region" description="Helical" evidence="6">
    <location>
        <begin position="35"/>
        <end position="53"/>
    </location>
</feature>
<feature type="transmembrane region" description="Helical" evidence="6">
    <location>
        <begin position="246"/>
        <end position="264"/>
    </location>
</feature>
<dbReference type="PANTHER" id="PTHR32322">
    <property type="entry name" value="INNER MEMBRANE TRANSPORTER"/>
    <property type="match status" value="1"/>
</dbReference>
<evidence type="ECO:0000256" key="4">
    <source>
        <dbReference type="ARBA" id="ARBA00022989"/>
    </source>
</evidence>
<dbReference type="OrthoDB" id="5186724at2"/>
<dbReference type="InterPro" id="IPR037185">
    <property type="entry name" value="EmrE-like"/>
</dbReference>
<dbReference type="GO" id="GO:0016020">
    <property type="term" value="C:membrane"/>
    <property type="evidence" value="ECO:0007669"/>
    <property type="project" value="UniProtKB-SubCell"/>
</dbReference>
<feature type="transmembrane region" description="Helical" evidence="6">
    <location>
        <begin position="65"/>
        <end position="87"/>
    </location>
</feature>
<keyword evidence="3 6" id="KW-0812">Transmembrane</keyword>
<dbReference type="Gene3D" id="1.10.3730.20">
    <property type="match status" value="1"/>
</dbReference>
<feature type="domain" description="EamA" evidence="7">
    <location>
        <begin position="153"/>
        <end position="288"/>
    </location>
</feature>
<evidence type="ECO:0000256" key="6">
    <source>
        <dbReference type="SAM" id="Phobius"/>
    </source>
</evidence>
<dbReference type="HOGENOM" id="CLU_033863_4_2_7"/>
<feature type="domain" description="EamA" evidence="7">
    <location>
        <begin position="5"/>
        <end position="137"/>
    </location>
</feature>
<evidence type="ECO:0000256" key="2">
    <source>
        <dbReference type="ARBA" id="ARBA00007362"/>
    </source>
</evidence>
<name>G7QBV4_9BACT</name>
<dbReference type="PANTHER" id="PTHR32322:SF2">
    <property type="entry name" value="EAMA DOMAIN-CONTAINING PROTEIN"/>
    <property type="match status" value="1"/>
</dbReference>
<feature type="transmembrane region" description="Helical" evidence="6">
    <location>
        <begin position="214"/>
        <end position="234"/>
    </location>
</feature>
<reference evidence="9" key="1">
    <citation type="journal article" date="2015" name="Genome Announc.">
        <title>High-Quality Draft Genome Sequence of Desulfovibrio carbinoliphilus FW-101-2B, an Organic Acid-Oxidizing Sulfate-Reducing Bacterium Isolated from Uranium(VI)-Contaminated Groundwater.</title>
        <authorList>
            <person name="Ramsay B.D."/>
            <person name="Hwang C."/>
            <person name="Woo H.L."/>
            <person name="Carroll S.L."/>
            <person name="Lucas S."/>
            <person name="Han J."/>
            <person name="Lapidus A.L."/>
            <person name="Cheng J.F."/>
            <person name="Goodwin L.A."/>
            <person name="Pitluck S."/>
            <person name="Peters L."/>
            <person name="Chertkov O."/>
            <person name="Held B."/>
            <person name="Detter J.C."/>
            <person name="Han C.S."/>
            <person name="Tapia R."/>
            <person name="Land M.L."/>
            <person name="Hauser L.J."/>
            <person name="Kyrpides N.C."/>
            <person name="Ivanova N.N."/>
            <person name="Mikhailova N."/>
            <person name="Pagani I."/>
            <person name="Woyke T."/>
            <person name="Arkin A.P."/>
            <person name="Dehal P."/>
            <person name="Chivian D."/>
            <person name="Criddle C.S."/>
            <person name="Wu W."/>
            <person name="Chakraborty R."/>
            <person name="Hazen T.C."/>
            <person name="Fields M.W."/>
        </authorList>
    </citation>
    <scope>NUCLEOTIDE SEQUENCE [LARGE SCALE GENOMIC DNA]</scope>
    <source>
        <strain evidence="9">FW-101-2B</strain>
    </source>
</reference>
<feature type="transmembrane region" description="Helical" evidence="6">
    <location>
        <begin position="121"/>
        <end position="138"/>
    </location>
</feature>
<proteinExistence type="inferred from homology"/>
<evidence type="ECO:0000256" key="3">
    <source>
        <dbReference type="ARBA" id="ARBA00022692"/>
    </source>
</evidence>
<evidence type="ECO:0000259" key="7">
    <source>
        <dbReference type="Pfam" id="PF00892"/>
    </source>
</evidence>
<keyword evidence="4 6" id="KW-1133">Transmembrane helix</keyword>
<feature type="transmembrane region" description="Helical" evidence="6">
    <location>
        <begin position="12"/>
        <end position="29"/>
    </location>
</feature>
<protein>
    <recommendedName>
        <fullName evidence="7">EamA domain-containing protein</fullName>
    </recommendedName>
</protein>
<feature type="transmembrane region" description="Helical" evidence="6">
    <location>
        <begin position="181"/>
        <end position="202"/>
    </location>
</feature>
<comment type="subcellular location">
    <subcellularLocation>
        <location evidence="1">Membrane</location>
        <topology evidence="1">Multi-pass membrane protein</topology>
    </subcellularLocation>
</comment>
<dbReference type="eggNOG" id="COG0697">
    <property type="taxonomic scope" value="Bacteria"/>
</dbReference>
<comment type="similarity">
    <text evidence="2">Belongs to the EamA transporter family.</text>
</comment>
<evidence type="ECO:0000313" key="9">
    <source>
        <dbReference type="Proteomes" id="UP000004662"/>
    </source>
</evidence>
<dbReference type="RefSeq" id="WP_009182772.1">
    <property type="nucleotide sequence ID" value="NZ_CM001368.1"/>
</dbReference>